<protein>
    <recommendedName>
        <fullName evidence="1">PABC domain-containing protein</fullName>
    </recommendedName>
</protein>
<evidence type="ECO:0000313" key="3">
    <source>
        <dbReference type="Proteomes" id="UP000032141"/>
    </source>
</evidence>
<dbReference type="OMA" id="HEAKEFR"/>
<dbReference type="SUPFAM" id="SSF63570">
    <property type="entry name" value="PABC (PABP) domain"/>
    <property type="match status" value="1"/>
</dbReference>
<dbReference type="eggNOG" id="KOG0123">
    <property type="taxonomic scope" value="Eukaryota"/>
</dbReference>
<sequence length="124" mass="14256">MPPPPVAVYRSDDFLARTAFFLRFPVAALTEALENRTPSEQRTLIGETLYPLVELLQPLFAPKITGMLLELPRTQIFRCIESPEVLKEKVNEAIDVLVDWYPQQMKLNEHEAKEFRAAMLLSKL</sequence>
<evidence type="ECO:0000259" key="1">
    <source>
        <dbReference type="PROSITE" id="PS51309"/>
    </source>
</evidence>
<dbReference type="GO" id="GO:0005737">
    <property type="term" value="C:cytoplasm"/>
    <property type="evidence" value="ECO:0007669"/>
    <property type="project" value="TreeGrafter"/>
</dbReference>
<dbReference type="KEGG" id="boe:106330303"/>
<name>A0A0D3BC58_BRAOL</name>
<dbReference type="GeneID" id="106330303"/>
<dbReference type="PANTHER" id="PTHR46276">
    <property type="entry name" value="E3 UBIQUITIN-PROTEIN LIGASE UBR5"/>
    <property type="match status" value="1"/>
</dbReference>
<feature type="domain" description="PABC" evidence="1">
    <location>
        <begin position="25"/>
        <end position="102"/>
    </location>
</feature>
<dbReference type="GO" id="GO:0003723">
    <property type="term" value="F:RNA binding"/>
    <property type="evidence" value="ECO:0007669"/>
    <property type="project" value="InterPro"/>
</dbReference>
<dbReference type="GO" id="GO:0090263">
    <property type="term" value="P:positive regulation of canonical Wnt signaling pathway"/>
    <property type="evidence" value="ECO:0007669"/>
    <property type="project" value="TreeGrafter"/>
</dbReference>
<dbReference type="Pfam" id="PF00658">
    <property type="entry name" value="MLLE"/>
    <property type="match status" value="1"/>
</dbReference>
<dbReference type="PROSITE" id="PS51309">
    <property type="entry name" value="PABC"/>
    <property type="match status" value="1"/>
</dbReference>
<evidence type="ECO:0000313" key="2">
    <source>
        <dbReference type="EnsemblPlants" id="Bo3g073160.1"/>
    </source>
</evidence>
<reference evidence="2 3" key="1">
    <citation type="journal article" date="2014" name="Genome Biol.">
        <title>Transcriptome and methylome profiling reveals relics of genome dominance in the mesopolyploid Brassica oleracea.</title>
        <authorList>
            <person name="Parkin I.A."/>
            <person name="Koh C."/>
            <person name="Tang H."/>
            <person name="Robinson S.J."/>
            <person name="Kagale S."/>
            <person name="Clarke W.E."/>
            <person name="Town C.D."/>
            <person name="Nixon J."/>
            <person name="Krishnakumar V."/>
            <person name="Bidwell S.L."/>
            <person name="Denoeud F."/>
            <person name="Belcram H."/>
            <person name="Links M.G."/>
            <person name="Just J."/>
            <person name="Clarke C."/>
            <person name="Bender T."/>
            <person name="Huebert T."/>
            <person name="Mason A.S."/>
            <person name="Pires J.C."/>
            <person name="Barker G."/>
            <person name="Moore J."/>
            <person name="Walley P.G."/>
            <person name="Manoli S."/>
            <person name="Batley J."/>
            <person name="Edwards D."/>
            <person name="Nelson M.N."/>
            <person name="Wang X."/>
            <person name="Paterson A.H."/>
            <person name="King G."/>
            <person name="Bancroft I."/>
            <person name="Chalhoub B."/>
            <person name="Sharpe A.G."/>
        </authorList>
    </citation>
    <scope>NUCLEOTIDE SEQUENCE</scope>
    <source>
        <strain evidence="2 3">cv. TO1000</strain>
    </source>
</reference>
<dbReference type="Proteomes" id="UP000032141">
    <property type="component" value="Chromosome C3"/>
</dbReference>
<dbReference type="Gene3D" id="1.10.1900.10">
    <property type="entry name" value="c-terminal domain of poly(a) binding protein"/>
    <property type="match status" value="1"/>
</dbReference>
<organism evidence="2 3">
    <name type="scientific">Brassica oleracea var. oleracea</name>
    <dbReference type="NCBI Taxonomy" id="109376"/>
    <lineage>
        <taxon>Eukaryota</taxon>
        <taxon>Viridiplantae</taxon>
        <taxon>Streptophyta</taxon>
        <taxon>Embryophyta</taxon>
        <taxon>Tracheophyta</taxon>
        <taxon>Spermatophyta</taxon>
        <taxon>Magnoliopsida</taxon>
        <taxon>eudicotyledons</taxon>
        <taxon>Gunneridae</taxon>
        <taxon>Pentapetalae</taxon>
        <taxon>rosids</taxon>
        <taxon>malvids</taxon>
        <taxon>Brassicales</taxon>
        <taxon>Brassicaceae</taxon>
        <taxon>Brassiceae</taxon>
        <taxon>Brassica</taxon>
    </lineage>
</organism>
<dbReference type="InterPro" id="IPR002004">
    <property type="entry name" value="PABP_HYD_C"/>
</dbReference>
<dbReference type="STRING" id="109376.A0A0D3BC58"/>
<dbReference type="GO" id="GO:0034450">
    <property type="term" value="F:ubiquitin-ubiquitin ligase activity"/>
    <property type="evidence" value="ECO:0007669"/>
    <property type="project" value="TreeGrafter"/>
</dbReference>
<dbReference type="GO" id="GO:0005634">
    <property type="term" value="C:nucleus"/>
    <property type="evidence" value="ECO:0007669"/>
    <property type="project" value="TreeGrafter"/>
</dbReference>
<keyword evidence="3" id="KW-1185">Reference proteome</keyword>
<dbReference type="AlphaFoldDB" id="A0A0D3BC58"/>
<dbReference type="OrthoDB" id="1109642at2759"/>
<reference evidence="2" key="2">
    <citation type="submission" date="2015-03" db="UniProtKB">
        <authorList>
            <consortium name="EnsemblPlants"/>
        </authorList>
    </citation>
    <scope>IDENTIFICATION</scope>
</reference>
<dbReference type="SMART" id="SM00517">
    <property type="entry name" value="PolyA"/>
    <property type="match status" value="1"/>
</dbReference>
<dbReference type="EnsemblPlants" id="Bo3g073160.1">
    <property type="protein sequence ID" value="Bo3g073160.1"/>
    <property type="gene ID" value="Bo3g073160"/>
</dbReference>
<dbReference type="InterPro" id="IPR036053">
    <property type="entry name" value="PABP-dom"/>
</dbReference>
<dbReference type="RefSeq" id="XP_013624249.1">
    <property type="nucleotide sequence ID" value="XM_013768795.1"/>
</dbReference>
<accession>A0A0D3BC58</accession>
<dbReference type="PANTHER" id="PTHR46276:SF1">
    <property type="entry name" value="E3 UBIQUITIN-PROTEIN LIGASE UBR5"/>
    <property type="match status" value="1"/>
</dbReference>
<proteinExistence type="predicted"/>
<dbReference type="Gramene" id="Bo3g073160.1">
    <property type="protein sequence ID" value="Bo3g073160.1"/>
    <property type="gene ID" value="Bo3g073160"/>
</dbReference>
<dbReference type="GO" id="GO:0000209">
    <property type="term" value="P:protein polyubiquitination"/>
    <property type="evidence" value="ECO:0007669"/>
    <property type="project" value="TreeGrafter"/>
</dbReference>
<dbReference type="HOGENOM" id="CLU_163602_0_0_1"/>